<evidence type="ECO:0000313" key="15">
    <source>
        <dbReference type="EMBL" id="VYU67185.1"/>
    </source>
</evidence>
<feature type="domain" description="PTS EIIB type-1" evidence="13">
    <location>
        <begin position="441"/>
        <end position="520"/>
    </location>
</feature>
<dbReference type="GO" id="GO:0008982">
    <property type="term" value="F:protein-N(PI)-phosphohistidine-sugar phosphotransferase activity"/>
    <property type="evidence" value="ECO:0007669"/>
    <property type="project" value="InterPro"/>
</dbReference>
<keyword evidence="4" id="KW-0762">Sugar transport</keyword>
<keyword evidence="3" id="KW-1003">Cell membrane</keyword>
<proteinExistence type="predicted"/>
<feature type="transmembrane region" description="Helical" evidence="12">
    <location>
        <begin position="362"/>
        <end position="379"/>
    </location>
</feature>
<evidence type="ECO:0000256" key="3">
    <source>
        <dbReference type="ARBA" id="ARBA00022475"/>
    </source>
</evidence>
<dbReference type="InterPro" id="IPR036878">
    <property type="entry name" value="Glu_permease_IIB"/>
</dbReference>
<dbReference type="InterPro" id="IPR013013">
    <property type="entry name" value="PTS_EIIC_1"/>
</dbReference>
<evidence type="ECO:0000259" key="14">
    <source>
        <dbReference type="PROSITE" id="PS51103"/>
    </source>
</evidence>
<feature type="transmembrane region" description="Helical" evidence="12">
    <location>
        <begin position="279"/>
        <end position="298"/>
    </location>
</feature>
<feature type="transmembrane region" description="Helical" evidence="12">
    <location>
        <begin position="391"/>
        <end position="409"/>
    </location>
</feature>
<feature type="transmembrane region" description="Helical" evidence="12">
    <location>
        <begin position="132"/>
        <end position="152"/>
    </location>
</feature>
<feature type="transmembrane region" description="Helical" evidence="12">
    <location>
        <begin position="21"/>
        <end position="43"/>
    </location>
</feature>
<evidence type="ECO:0000256" key="10">
    <source>
        <dbReference type="ARBA" id="ARBA00023136"/>
    </source>
</evidence>
<keyword evidence="8" id="KW-0418">Kinase</keyword>
<feature type="transmembrane region" description="Helical" evidence="12">
    <location>
        <begin position="63"/>
        <end position="84"/>
    </location>
</feature>
<keyword evidence="10 12" id="KW-0472">Membrane</keyword>
<keyword evidence="7 12" id="KW-0812">Transmembrane</keyword>
<dbReference type="RefSeq" id="WP_156627861.1">
    <property type="nucleotide sequence ID" value="NZ_CACRTO010000049.1"/>
</dbReference>
<dbReference type="CDD" id="cd00212">
    <property type="entry name" value="PTS_IIB_glc"/>
    <property type="match status" value="1"/>
</dbReference>
<evidence type="ECO:0000256" key="8">
    <source>
        <dbReference type="ARBA" id="ARBA00022777"/>
    </source>
</evidence>
<dbReference type="PROSITE" id="PS01035">
    <property type="entry name" value="PTS_EIIB_TYPE_1_CYS"/>
    <property type="match status" value="1"/>
</dbReference>
<dbReference type="InterPro" id="IPR001996">
    <property type="entry name" value="PTS_IIB_1"/>
</dbReference>
<dbReference type="Pfam" id="PF02378">
    <property type="entry name" value="PTS_EIIC"/>
    <property type="match status" value="1"/>
</dbReference>
<dbReference type="Gene3D" id="3.30.1360.60">
    <property type="entry name" value="Glucose permease domain IIB"/>
    <property type="match status" value="1"/>
</dbReference>
<dbReference type="InterPro" id="IPR003352">
    <property type="entry name" value="PTS_EIIC"/>
</dbReference>
<comment type="subcellular location">
    <subcellularLocation>
        <location evidence="1">Cell membrane</location>
        <topology evidence="1">Multi-pass membrane protein</topology>
    </subcellularLocation>
</comment>
<sequence length="520" mass="56458">MKNSKYFTAFQQLGKVLMTPVMLLPIAGILLGIGAAFTSKSVVQMMPFLENDYVKLFLNLCKSAGNSVFGFLPIIFAISIAIGYAKKEKGIAALAAVISFVTMHNVMSTLLIHLGKLDPSNMATGQSMVMGIPSLDVGVFGGIIVGFMVAFLHNKYYNISLPPVLGIFSGTKFVPMISLLCSIILGFIMSGIWPFIQGALTSLSEIINATGAFGSVIYGLTERALLPFGLHHFTYLPFFFTNLGGSMVIDGNVVEGAVNIYQAQLASPTEMFNIDISRFLMNGKIIISSFGLVGGGLAMYKTAKPEKKKFVKGLILAAAIPAFFTGITEPIEYAFLFVAPMLFVVHSIFSGVAYLLTYLLEVNIPGTAAFGGPFLSTIFNGVMQSDKGSNWIWVPILGVIFFFLYYFTFKFMILKFNYKTPGREDDEVSDGTNTEVAVSKDEIVDCIIDGLGGKDNIINVDACFTRLRVKVKDKEIVGDSALWKKLGASGLVKVNDGVQIIYGAKADVYKTQIRELLGVD</sequence>
<feature type="transmembrane region" description="Helical" evidence="12">
    <location>
        <begin position="91"/>
        <end position="112"/>
    </location>
</feature>
<evidence type="ECO:0000256" key="2">
    <source>
        <dbReference type="ARBA" id="ARBA00022448"/>
    </source>
</evidence>
<dbReference type="Pfam" id="PF00367">
    <property type="entry name" value="PTS_EIIB"/>
    <property type="match status" value="1"/>
</dbReference>
<evidence type="ECO:0000256" key="1">
    <source>
        <dbReference type="ARBA" id="ARBA00004651"/>
    </source>
</evidence>
<keyword evidence="6" id="KW-0598">Phosphotransferase system</keyword>
<organism evidence="15">
    <name type="scientific">Clostridium tertium</name>
    <dbReference type="NCBI Taxonomy" id="1559"/>
    <lineage>
        <taxon>Bacteria</taxon>
        <taxon>Bacillati</taxon>
        <taxon>Bacillota</taxon>
        <taxon>Clostridia</taxon>
        <taxon>Eubacteriales</taxon>
        <taxon>Clostridiaceae</taxon>
        <taxon>Clostridium</taxon>
    </lineage>
</organism>
<feature type="domain" description="PTS EIIC type-1" evidence="14">
    <location>
        <begin position="4"/>
        <end position="425"/>
    </location>
</feature>
<keyword evidence="2" id="KW-0813">Transport</keyword>
<dbReference type="GO" id="GO:0090563">
    <property type="term" value="F:protein-phosphocysteine-sugar phosphotransferase activity"/>
    <property type="evidence" value="ECO:0007669"/>
    <property type="project" value="TreeGrafter"/>
</dbReference>
<dbReference type="PROSITE" id="PS51103">
    <property type="entry name" value="PTS_EIIC_TYPE_1"/>
    <property type="match status" value="1"/>
</dbReference>
<feature type="transmembrane region" description="Helical" evidence="12">
    <location>
        <begin position="310"/>
        <end position="327"/>
    </location>
</feature>
<gene>
    <name evidence="15" type="primary">ptsG_1</name>
    <name evidence="15" type="ORF">CTLFYP3_00069</name>
</gene>
<dbReference type="GO" id="GO:0016301">
    <property type="term" value="F:kinase activity"/>
    <property type="evidence" value="ECO:0007669"/>
    <property type="project" value="UniProtKB-KW"/>
</dbReference>
<evidence type="ECO:0000256" key="12">
    <source>
        <dbReference type="SAM" id="Phobius"/>
    </source>
</evidence>
<dbReference type="PANTHER" id="PTHR30009">
    <property type="entry name" value="CYTOCHROME C-TYPE SYNTHESIS PROTEIN AND PTS TRANSMEMBRANE COMPONENT"/>
    <property type="match status" value="1"/>
</dbReference>
<evidence type="ECO:0000256" key="11">
    <source>
        <dbReference type="PROSITE-ProRule" id="PRU00421"/>
    </source>
</evidence>
<dbReference type="PROSITE" id="PS51098">
    <property type="entry name" value="PTS_EIIB_TYPE_1"/>
    <property type="match status" value="1"/>
</dbReference>
<dbReference type="GO" id="GO:0009401">
    <property type="term" value="P:phosphoenolpyruvate-dependent sugar phosphotransferase system"/>
    <property type="evidence" value="ECO:0007669"/>
    <property type="project" value="UniProtKB-KW"/>
</dbReference>
<dbReference type="EMBL" id="CACRTO010000049">
    <property type="protein sequence ID" value="VYU67185.1"/>
    <property type="molecule type" value="Genomic_DNA"/>
</dbReference>
<evidence type="ECO:0000259" key="13">
    <source>
        <dbReference type="PROSITE" id="PS51098"/>
    </source>
</evidence>
<dbReference type="AlphaFoldDB" id="A0A6N3GS67"/>
<protein>
    <submittedName>
        <fullName evidence="15">PTS system glucose-specific EIICBA component</fullName>
    </submittedName>
</protein>
<evidence type="ECO:0000256" key="7">
    <source>
        <dbReference type="ARBA" id="ARBA00022692"/>
    </source>
</evidence>
<dbReference type="InterPro" id="IPR050429">
    <property type="entry name" value="PTS_Glucose_EIICBA"/>
</dbReference>
<evidence type="ECO:0000256" key="5">
    <source>
        <dbReference type="ARBA" id="ARBA00022679"/>
    </source>
</evidence>
<reference evidence="15" key="1">
    <citation type="submission" date="2019-11" db="EMBL/GenBank/DDBJ databases">
        <authorList>
            <person name="Feng L."/>
        </authorList>
    </citation>
    <scope>NUCLEOTIDE SEQUENCE</scope>
    <source>
        <strain evidence="15">CTertiumLFYP3</strain>
    </source>
</reference>
<feature type="transmembrane region" description="Helical" evidence="12">
    <location>
        <begin position="173"/>
        <end position="196"/>
    </location>
</feature>
<evidence type="ECO:0000256" key="4">
    <source>
        <dbReference type="ARBA" id="ARBA00022597"/>
    </source>
</evidence>
<name>A0A6N3GS67_9CLOT</name>
<dbReference type="InterPro" id="IPR018113">
    <property type="entry name" value="PTrfase_EIIB_Cys"/>
</dbReference>
<evidence type="ECO:0000256" key="9">
    <source>
        <dbReference type="ARBA" id="ARBA00022989"/>
    </source>
</evidence>
<dbReference type="SUPFAM" id="SSF55604">
    <property type="entry name" value="Glucose permease domain IIB"/>
    <property type="match status" value="1"/>
</dbReference>
<feature type="active site" description="Phosphocysteine intermediate; for EIIB activity" evidence="11">
    <location>
        <position position="463"/>
    </location>
</feature>
<dbReference type="GO" id="GO:0005886">
    <property type="term" value="C:plasma membrane"/>
    <property type="evidence" value="ECO:0007669"/>
    <property type="project" value="UniProtKB-SubCell"/>
</dbReference>
<keyword evidence="5" id="KW-0808">Transferase</keyword>
<keyword evidence="9 12" id="KW-1133">Transmembrane helix</keyword>
<accession>A0A6N3GS67</accession>
<evidence type="ECO:0000256" key="6">
    <source>
        <dbReference type="ARBA" id="ARBA00022683"/>
    </source>
</evidence>
<dbReference type="PANTHER" id="PTHR30009:SF20">
    <property type="entry name" value="PTS SYSTEM GLUCOSE-SPECIFIC EIICB COMPONENT-RELATED"/>
    <property type="match status" value="1"/>
</dbReference>
<dbReference type="NCBIfam" id="TIGR00826">
    <property type="entry name" value="EIIB_glc"/>
    <property type="match status" value="1"/>
</dbReference>
<feature type="transmembrane region" description="Helical" evidence="12">
    <location>
        <begin position="333"/>
        <end position="355"/>
    </location>
</feature>